<reference evidence="1" key="1">
    <citation type="submission" date="2020-07" db="EMBL/GenBank/DDBJ databases">
        <title>Multicomponent nature underlies the extraordinary mechanical properties of spider dragline silk.</title>
        <authorList>
            <person name="Kono N."/>
            <person name="Nakamura H."/>
            <person name="Mori M."/>
            <person name="Yoshida Y."/>
            <person name="Ohtoshi R."/>
            <person name="Malay A.D."/>
            <person name="Moran D.A.P."/>
            <person name="Tomita M."/>
            <person name="Numata K."/>
            <person name="Arakawa K."/>
        </authorList>
    </citation>
    <scope>NUCLEOTIDE SEQUENCE</scope>
</reference>
<organism evidence="1 2">
    <name type="scientific">Trichonephila clavata</name>
    <name type="common">Joro spider</name>
    <name type="synonym">Nephila clavata</name>
    <dbReference type="NCBI Taxonomy" id="2740835"/>
    <lineage>
        <taxon>Eukaryota</taxon>
        <taxon>Metazoa</taxon>
        <taxon>Ecdysozoa</taxon>
        <taxon>Arthropoda</taxon>
        <taxon>Chelicerata</taxon>
        <taxon>Arachnida</taxon>
        <taxon>Araneae</taxon>
        <taxon>Araneomorphae</taxon>
        <taxon>Entelegynae</taxon>
        <taxon>Araneoidea</taxon>
        <taxon>Nephilidae</taxon>
        <taxon>Trichonephila</taxon>
    </lineage>
</organism>
<dbReference type="OrthoDB" id="8029976at2759"/>
<keyword evidence="2" id="KW-1185">Reference proteome</keyword>
<dbReference type="Proteomes" id="UP000887116">
    <property type="component" value="Unassembled WGS sequence"/>
</dbReference>
<evidence type="ECO:0000313" key="1">
    <source>
        <dbReference type="EMBL" id="GFQ78195.1"/>
    </source>
</evidence>
<accession>A0A8X6IJ77</accession>
<evidence type="ECO:0000313" key="2">
    <source>
        <dbReference type="Proteomes" id="UP000887116"/>
    </source>
</evidence>
<name>A0A8X6IJ77_TRICU</name>
<dbReference type="AlphaFoldDB" id="A0A8X6IJ77"/>
<protein>
    <submittedName>
        <fullName evidence="1">Uncharacterized protein</fullName>
    </submittedName>
</protein>
<sequence>MERLRISPLGFYAKNNFWSWCLFGNGCFELSKKKTLDSSNYATDGHFLLHEKNYFEVVAGKESVSENKEENRRELRDFSARQRLVLSVLYLNISTEYYNIIENVTDPAEAWKLLRDNFRPDNKSSYAAI</sequence>
<comment type="caution">
    <text evidence="1">The sequence shown here is derived from an EMBL/GenBank/DDBJ whole genome shotgun (WGS) entry which is preliminary data.</text>
</comment>
<gene>
    <name evidence="1" type="ORF">TNCT_608401</name>
</gene>
<proteinExistence type="predicted"/>
<dbReference type="Pfam" id="PF14223">
    <property type="entry name" value="Retrotran_gag_2"/>
    <property type="match status" value="1"/>
</dbReference>
<dbReference type="EMBL" id="BMAO01031865">
    <property type="protein sequence ID" value="GFQ78195.1"/>
    <property type="molecule type" value="Genomic_DNA"/>
</dbReference>